<dbReference type="InterPro" id="IPR000380">
    <property type="entry name" value="Topo_IA"/>
</dbReference>
<dbReference type="Pfam" id="PF01396">
    <property type="entry name" value="Zn_ribbon_Top1"/>
    <property type="match status" value="1"/>
</dbReference>
<keyword evidence="8 10" id="KW-0238">DNA-binding</keyword>
<dbReference type="InterPro" id="IPR013498">
    <property type="entry name" value="Topo_IA_Znf"/>
</dbReference>
<dbReference type="GO" id="GO:0006265">
    <property type="term" value="P:DNA topological change"/>
    <property type="evidence" value="ECO:0007669"/>
    <property type="project" value="UniProtKB-UniRule"/>
</dbReference>
<feature type="site" description="Interaction with DNA" evidence="10">
    <location>
        <position position="157"/>
    </location>
</feature>
<dbReference type="PROSITE" id="PS00396">
    <property type="entry name" value="TOPO_IA_1"/>
    <property type="match status" value="1"/>
</dbReference>
<dbReference type="GO" id="GO:0003677">
    <property type="term" value="F:DNA binding"/>
    <property type="evidence" value="ECO:0007669"/>
    <property type="project" value="UniProtKB-KW"/>
</dbReference>
<comment type="caution">
    <text evidence="10">Lacks conserved residue(s) required for the propagation of feature annotation.</text>
</comment>
<gene>
    <name evidence="10" type="primary">topA</name>
    <name evidence="14" type="ORF">FHS83_003679</name>
</gene>
<evidence type="ECO:0000256" key="3">
    <source>
        <dbReference type="ARBA" id="ARBA00022723"/>
    </source>
</evidence>
<feature type="region of interest" description="Interaction with DNA" evidence="10">
    <location>
        <begin position="165"/>
        <end position="170"/>
    </location>
</feature>
<feature type="compositionally biased region" description="Basic residues" evidence="11">
    <location>
        <begin position="876"/>
        <end position="900"/>
    </location>
</feature>
<feature type="site" description="Interaction with DNA" evidence="10">
    <location>
        <position position="142"/>
    </location>
</feature>
<proteinExistence type="inferred from homology"/>
<dbReference type="PANTHER" id="PTHR42785:SF1">
    <property type="entry name" value="DNA TOPOISOMERASE"/>
    <property type="match status" value="1"/>
</dbReference>
<name>A0A846N592_9PROT</name>
<dbReference type="Gene3D" id="1.10.460.10">
    <property type="entry name" value="Topoisomerase I, domain 2"/>
    <property type="match status" value="1"/>
</dbReference>
<keyword evidence="15" id="KW-1185">Reference proteome</keyword>
<evidence type="ECO:0000313" key="14">
    <source>
        <dbReference type="EMBL" id="NIK90361.1"/>
    </source>
</evidence>
<protein>
    <recommendedName>
        <fullName evidence="10">DNA topoisomerase 1</fullName>
        <ecNumber evidence="10">5.6.2.1</ecNumber>
    </recommendedName>
    <alternativeName>
        <fullName evidence="10">DNA topoisomerase I</fullName>
    </alternativeName>
</protein>
<dbReference type="Pfam" id="PF13368">
    <property type="entry name" value="Toprim_C_rpt"/>
    <property type="match status" value="3"/>
</dbReference>
<dbReference type="InterPro" id="IPR013497">
    <property type="entry name" value="Topo_IA_cen"/>
</dbReference>
<comment type="caution">
    <text evidence="14">The sequence shown here is derived from an EMBL/GenBank/DDBJ whole genome shotgun (WGS) entry which is preliminary data.</text>
</comment>
<evidence type="ECO:0000256" key="7">
    <source>
        <dbReference type="ARBA" id="ARBA00023029"/>
    </source>
</evidence>
<dbReference type="EC" id="5.6.2.1" evidence="10"/>
<dbReference type="GO" id="GO:0008270">
    <property type="term" value="F:zinc ion binding"/>
    <property type="evidence" value="ECO:0007669"/>
    <property type="project" value="UniProtKB-KW"/>
</dbReference>
<keyword evidence="4" id="KW-0863">Zinc-finger</keyword>
<keyword evidence="9 10" id="KW-0413">Isomerase</keyword>
<dbReference type="InterPro" id="IPR028612">
    <property type="entry name" value="Topoisom_1_IA"/>
</dbReference>
<comment type="similarity">
    <text evidence="2 10">Belongs to the type IA topoisomerase family.</text>
</comment>
<feature type="domain" description="Toprim" evidence="12">
    <location>
        <begin position="1"/>
        <end position="117"/>
    </location>
</feature>
<dbReference type="InterPro" id="IPR005733">
    <property type="entry name" value="TopoI_bac-type"/>
</dbReference>
<keyword evidence="5" id="KW-0862">Zinc</keyword>
<dbReference type="SMART" id="SM00493">
    <property type="entry name" value="TOPRIM"/>
    <property type="match status" value="1"/>
</dbReference>
<dbReference type="InterPro" id="IPR006171">
    <property type="entry name" value="TOPRIM_dom"/>
</dbReference>
<dbReference type="Gene3D" id="3.40.50.140">
    <property type="match status" value="1"/>
</dbReference>
<dbReference type="Pfam" id="PF01751">
    <property type="entry name" value="Toprim"/>
    <property type="match status" value="1"/>
</dbReference>
<dbReference type="InterPro" id="IPR025589">
    <property type="entry name" value="Toprim_C_rpt"/>
</dbReference>
<evidence type="ECO:0000313" key="15">
    <source>
        <dbReference type="Proteomes" id="UP000570514"/>
    </source>
</evidence>
<dbReference type="InterPro" id="IPR003601">
    <property type="entry name" value="Topo_IA_2"/>
</dbReference>
<dbReference type="SUPFAM" id="SSF57783">
    <property type="entry name" value="Zinc beta-ribbon"/>
    <property type="match status" value="1"/>
</dbReference>
<dbReference type="GO" id="GO:0003917">
    <property type="term" value="F:DNA topoisomerase type I (single strand cut, ATP-independent) activity"/>
    <property type="evidence" value="ECO:0007669"/>
    <property type="project" value="UniProtKB-UniRule"/>
</dbReference>
<keyword evidence="7 10" id="KW-0799">Topoisomerase</keyword>
<feature type="region of interest" description="Disordered" evidence="11">
    <location>
        <begin position="829"/>
        <end position="900"/>
    </location>
</feature>
<evidence type="ECO:0000256" key="5">
    <source>
        <dbReference type="ARBA" id="ARBA00022833"/>
    </source>
</evidence>
<evidence type="ECO:0000259" key="13">
    <source>
        <dbReference type="PROSITE" id="PS52039"/>
    </source>
</evidence>
<sequence>MNVLVVESPAKAKTINKYLGSSYKVLASFGHIRDLPPKDGSVRPDEDFAMDWHVDERAQKRIKDIADAVKTADKLILATDPDREGEAISWHVLEVLKQKKALGHAHIERVVFNAITKNAILEAIKNPRDINVELVDAYLARRALDYLVGFTLSPVLWRKLPGAKSAGRVQSVALRLVVDRELEIEAFKTQEYWTVDANVLAYGEDASPTPFGARLTHLGGKKLEKLGIANEAEAKAAVEAIKSRKFKIGSVESKPVKRHPAPPFITSTLQQEAARKLGFSAKRTMQIAQHLYEGVDVGGETVGLITYMRTDGVTMDGSAVQEAREMAGERYGARYVPKSPRVYTSKAKNAQEAHEAIRPTSFHRTPEAVARYVDADAAKLYELVWKRAIASQMESAEMERTTVDVTSEDGQVTLRATGSVVLFDGFLTLYQEGHDDETDEDGNRLPRVAVGNPATIEKVLPEQHFTEPPPRYSEASLVRKLEELGIGRPSTYASILSVLRDRAYVKMDRGRFYPEDKGRIVTAFLKSFFTRYVEYDFTANLEEKLDEVSAGELDYKKLLADFWRDFSAAIGETKDLKISQVIDTLNEIIGPHIFPQEPGGGDPRICPTCGTGQLSLKLGRFGAFVGCSNYPECRFTRQLGQKNGEGSSEPKVLGIFPETGEEISLRSGRFGPYVQLGEGDKPKRQGLPKGTDAADVGLDLAIKLLSLPREVGKHPESGEMITANFGRYGPYVAHNGAYASLESPEDVFTIGLNHAVTILAEKAANRKAPRGAQALKELGNSPEGVAIKVMKGRYGAYVSDGTTNATLTGGLEPETVTLEEALKLLAERAAKGPTAKQKKKAEKAAKAATKKAAKPEAKTKAPAKKAAPKKAEVKKAAKPAAKKTVKKAAPKKKTAKAAAE</sequence>
<comment type="catalytic activity">
    <reaction evidence="1 10">
        <text>ATP-independent breakage of single-stranded DNA, followed by passage and rejoining.</text>
        <dbReference type="EC" id="5.6.2.1"/>
    </reaction>
</comment>
<evidence type="ECO:0000256" key="2">
    <source>
        <dbReference type="ARBA" id="ARBA00009446"/>
    </source>
</evidence>
<dbReference type="PROSITE" id="PS50880">
    <property type="entry name" value="TOPRIM"/>
    <property type="match status" value="1"/>
</dbReference>
<keyword evidence="3" id="KW-0479">Metal-binding</keyword>
<evidence type="ECO:0000256" key="8">
    <source>
        <dbReference type="ARBA" id="ARBA00023125"/>
    </source>
</evidence>
<comment type="function">
    <text evidence="10">Releases the supercoiling and torsional tension of DNA, which is introduced during the DNA replication and transcription, by transiently cleaving and rejoining one strand of the DNA duplex. Introduces a single-strand break via transesterification at a target site in duplex DNA. The scissile phosphodiester is attacked by the catalytic tyrosine of the enzyme, resulting in the formation of a DNA-(5'-phosphotyrosyl)-enzyme intermediate and the expulsion of a 3'-OH DNA strand. The free DNA strand then undergoes passage around the unbroken strand, thus removing DNA supercoils. Finally, in the religation step, the DNA 3'-OH attacks the covalent intermediate to expel the active-site tyrosine and restore the DNA phosphodiester backbone.</text>
</comment>
<keyword evidence="6" id="KW-0460">Magnesium</keyword>
<dbReference type="Proteomes" id="UP000570514">
    <property type="component" value="Unassembled WGS sequence"/>
</dbReference>
<dbReference type="InterPro" id="IPR013824">
    <property type="entry name" value="Topo_IA_cen_sub1"/>
</dbReference>
<evidence type="ECO:0000256" key="1">
    <source>
        <dbReference type="ARBA" id="ARBA00000213"/>
    </source>
</evidence>
<evidence type="ECO:0000259" key="12">
    <source>
        <dbReference type="PROSITE" id="PS50880"/>
    </source>
</evidence>
<evidence type="ECO:0000256" key="4">
    <source>
        <dbReference type="ARBA" id="ARBA00022771"/>
    </source>
</evidence>
<dbReference type="InterPro" id="IPR003602">
    <property type="entry name" value="Topo_IA_DNA-bd_dom"/>
</dbReference>
<reference evidence="14 15" key="1">
    <citation type="submission" date="2020-03" db="EMBL/GenBank/DDBJ databases">
        <title>Genomic Encyclopedia of Type Strains, Phase IV (KMG-IV): sequencing the most valuable type-strain genomes for metagenomic binning, comparative biology and taxonomic classification.</title>
        <authorList>
            <person name="Goeker M."/>
        </authorList>
    </citation>
    <scope>NUCLEOTIDE SEQUENCE [LARGE SCALE GENOMIC DNA]</scope>
    <source>
        <strain evidence="14 15">DSM 19867</strain>
    </source>
</reference>
<dbReference type="Gene3D" id="2.70.20.10">
    <property type="entry name" value="Topoisomerase I, domain 3"/>
    <property type="match status" value="1"/>
</dbReference>
<feature type="domain" description="Topo IA-type catalytic" evidence="13">
    <location>
        <begin position="131"/>
        <end position="570"/>
    </location>
</feature>
<feature type="site" description="Interaction with DNA" evidence="10">
    <location>
        <position position="502"/>
    </location>
</feature>
<evidence type="ECO:0000256" key="10">
    <source>
        <dbReference type="HAMAP-Rule" id="MF_00952"/>
    </source>
</evidence>
<dbReference type="Gene3D" id="1.10.290.10">
    <property type="entry name" value="Topoisomerase I, domain 4"/>
    <property type="match status" value="1"/>
</dbReference>
<dbReference type="CDD" id="cd00186">
    <property type="entry name" value="TOP1Ac"/>
    <property type="match status" value="1"/>
</dbReference>
<dbReference type="HAMAP" id="MF_00952">
    <property type="entry name" value="Topoisom_1_prok"/>
    <property type="match status" value="1"/>
</dbReference>
<dbReference type="EMBL" id="JAASRM010000001">
    <property type="protein sequence ID" value="NIK90361.1"/>
    <property type="molecule type" value="Genomic_DNA"/>
</dbReference>
<feature type="site" description="Interaction with DNA" evidence="10">
    <location>
        <position position="309"/>
    </location>
</feature>
<evidence type="ECO:0000256" key="6">
    <source>
        <dbReference type="ARBA" id="ARBA00022842"/>
    </source>
</evidence>
<evidence type="ECO:0000256" key="9">
    <source>
        <dbReference type="ARBA" id="ARBA00023235"/>
    </source>
</evidence>
<dbReference type="Gene3D" id="3.30.65.10">
    <property type="entry name" value="Bacterial Topoisomerase I, domain 1"/>
    <property type="match status" value="1"/>
</dbReference>
<dbReference type="SUPFAM" id="SSF56712">
    <property type="entry name" value="Prokaryotic type I DNA topoisomerase"/>
    <property type="match status" value="1"/>
</dbReference>
<comment type="subunit">
    <text evidence="10">Monomer.</text>
</comment>
<dbReference type="PROSITE" id="PS52039">
    <property type="entry name" value="TOPO_IA_2"/>
    <property type="match status" value="1"/>
</dbReference>
<feature type="active site" description="O-(5'-phospho-DNA)-tyrosine intermediate" evidence="10">
    <location>
        <position position="307"/>
    </location>
</feature>
<dbReference type="PRINTS" id="PR00417">
    <property type="entry name" value="PRTPISMRASEI"/>
</dbReference>
<dbReference type="InterPro" id="IPR023406">
    <property type="entry name" value="Topo_IA_AS"/>
</dbReference>
<dbReference type="CDD" id="cd03363">
    <property type="entry name" value="TOPRIM_TopoIA_TopoI"/>
    <property type="match status" value="1"/>
</dbReference>
<dbReference type="GO" id="GO:0005694">
    <property type="term" value="C:chromosome"/>
    <property type="evidence" value="ECO:0007669"/>
    <property type="project" value="InterPro"/>
</dbReference>
<feature type="site" description="Interaction with DNA" evidence="10">
    <location>
        <position position="145"/>
    </location>
</feature>
<dbReference type="PANTHER" id="PTHR42785">
    <property type="entry name" value="DNA TOPOISOMERASE, TYPE IA, CORE"/>
    <property type="match status" value="1"/>
</dbReference>
<evidence type="ECO:0000256" key="11">
    <source>
        <dbReference type="SAM" id="MobiDB-lite"/>
    </source>
</evidence>
<dbReference type="NCBIfam" id="TIGR01051">
    <property type="entry name" value="topA_bact"/>
    <property type="match status" value="1"/>
</dbReference>
<dbReference type="AlphaFoldDB" id="A0A846N592"/>
<dbReference type="InterPro" id="IPR023405">
    <property type="entry name" value="Topo_IA_core_domain"/>
</dbReference>
<feature type="site" description="Interaction with DNA" evidence="10">
    <location>
        <position position="31"/>
    </location>
</feature>
<feature type="site" description="Interaction with DNA" evidence="10">
    <location>
        <position position="141"/>
    </location>
</feature>
<dbReference type="RefSeq" id="WP_167084848.1">
    <property type="nucleotide sequence ID" value="NZ_BAAADC010000001.1"/>
</dbReference>
<dbReference type="SMART" id="SM00436">
    <property type="entry name" value="TOP1Bc"/>
    <property type="match status" value="1"/>
</dbReference>
<dbReference type="SMART" id="SM00437">
    <property type="entry name" value="TOP1Ac"/>
    <property type="match status" value="1"/>
</dbReference>
<dbReference type="InterPro" id="IPR013825">
    <property type="entry name" value="Topo_IA_cen_sub2"/>
</dbReference>
<accession>A0A846N592</accession>
<organism evidence="14 15">
    <name type="scientific">Rhizomicrobium palustre</name>
    <dbReference type="NCBI Taxonomy" id="189966"/>
    <lineage>
        <taxon>Bacteria</taxon>
        <taxon>Pseudomonadati</taxon>
        <taxon>Pseudomonadota</taxon>
        <taxon>Alphaproteobacteria</taxon>
        <taxon>Micropepsales</taxon>
        <taxon>Micropepsaceae</taxon>
        <taxon>Rhizomicrobium</taxon>
    </lineage>
</organism>
<dbReference type="InterPro" id="IPR034149">
    <property type="entry name" value="TOPRIM_TopoI"/>
</dbReference>
<dbReference type="Pfam" id="PF01131">
    <property type="entry name" value="Topoisom_bac"/>
    <property type="match status" value="1"/>
</dbReference>
<dbReference type="InterPro" id="IPR013826">
    <property type="entry name" value="Topo_IA_cen_sub3"/>
</dbReference>